<dbReference type="OMA" id="THIRNCP"/>
<keyword evidence="3" id="KW-0862">Zinc</keyword>
<proteinExistence type="predicted"/>
<dbReference type="Pfam" id="PF13920">
    <property type="entry name" value="zf-C3HC4_3"/>
    <property type="match status" value="1"/>
</dbReference>
<evidence type="ECO:0000313" key="11">
    <source>
        <dbReference type="Proteomes" id="UP000265566"/>
    </source>
</evidence>
<dbReference type="EMBL" id="CM001220">
    <property type="protein sequence ID" value="AES90046.1"/>
    <property type="molecule type" value="Genomic_DNA"/>
</dbReference>
<evidence type="ECO:0000313" key="8">
    <source>
        <dbReference type="EMBL" id="RHN62077.1"/>
    </source>
</evidence>
<dbReference type="OrthoDB" id="1711136at2759"/>
<evidence type="ECO:0000256" key="4">
    <source>
        <dbReference type="PROSITE-ProRule" id="PRU00175"/>
    </source>
</evidence>
<reference evidence="7 10" key="2">
    <citation type="journal article" date="2014" name="BMC Genomics">
        <title>An improved genome release (version Mt4.0) for the model legume Medicago truncatula.</title>
        <authorList>
            <person name="Tang H."/>
            <person name="Krishnakumar V."/>
            <person name="Bidwell S."/>
            <person name="Rosen B."/>
            <person name="Chan A."/>
            <person name="Zhou S."/>
            <person name="Gentzbittel L."/>
            <person name="Childs K.L."/>
            <person name="Yandell M."/>
            <person name="Gundlach H."/>
            <person name="Mayer K.F."/>
            <person name="Schwartz D.C."/>
            <person name="Town C.D."/>
        </authorList>
    </citation>
    <scope>GENOME REANNOTATION</scope>
    <source>
        <strain evidence="9 10">cv. Jemalong A17</strain>
    </source>
</reference>
<dbReference type="STRING" id="3880.G7JIQ6"/>
<dbReference type="eggNOG" id="KOG1100">
    <property type="taxonomic scope" value="Eukaryota"/>
</dbReference>
<dbReference type="GO" id="GO:0008270">
    <property type="term" value="F:zinc ion binding"/>
    <property type="evidence" value="ECO:0007669"/>
    <property type="project" value="UniProtKB-KW"/>
</dbReference>
<dbReference type="Gene3D" id="3.30.40.10">
    <property type="entry name" value="Zinc/RING finger domain, C3HC4 (zinc finger)"/>
    <property type="match status" value="1"/>
</dbReference>
<dbReference type="EnsemblPlants" id="AES90046">
    <property type="protein sequence ID" value="AES90046"/>
    <property type="gene ID" value="MTR_4g083540"/>
</dbReference>
<keyword evidence="1" id="KW-0479">Metal-binding</keyword>
<evidence type="ECO:0000313" key="7">
    <source>
        <dbReference type="EMBL" id="AES90046.1"/>
    </source>
</evidence>
<name>G7JIQ6_MEDTR</name>
<evidence type="ECO:0000256" key="1">
    <source>
        <dbReference type="ARBA" id="ARBA00022723"/>
    </source>
</evidence>
<dbReference type="HOGENOM" id="CLU_038018_3_1_1"/>
<keyword evidence="10" id="KW-1185">Reference proteome</keyword>
<dbReference type="Proteomes" id="UP000002051">
    <property type="component" value="Chromosome 4"/>
</dbReference>
<dbReference type="InterPro" id="IPR001841">
    <property type="entry name" value="Znf_RING"/>
</dbReference>
<reference evidence="11" key="4">
    <citation type="journal article" date="2018" name="Nat. Plants">
        <title>Whole-genome landscape of Medicago truncatula symbiotic genes.</title>
        <authorList>
            <person name="Pecrix Y."/>
            <person name="Staton S.E."/>
            <person name="Sallet E."/>
            <person name="Lelandais-Briere C."/>
            <person name="Moreau S."/>
            <person name="Carrere S."/>
            <person name="Blein T."/>
            <person name="Jardinaud M.F."/>
            <person name="Latrasse D."/>
            <person name="Zouine M."/>
            <person name="Zahm M."/>
            <person name="Kreplak J."/>
            <person name="Mayjonade B."/>
            <person name="Satge C."/>
            <person name="Perez M."/>
            <person name="Cauet S."/>
            <person name="Marande W."/>
            <person name="Chantry-Darmon C."/>
            <person name="Lopez-Roques C."/>
            <person name="Bouchez O."/>
            <person name="Berard A."/>
            <person name="Debelle F."/>
            <person name="Munos S."/>
            <person name="Bendahmane A."/>
            <person name="Berges H."/>
            <person name="Niebel A."/>
            <person name="Buitink J."/>
            <person name="Frugier F."/>
            <person name="Benhamed M."/>
            <person name="Crespi M."/>
            <person name="Gouzy J."/>
            <person name="Gamas P."/>
        </authorList>
    </citation>
    <scope>NUCLEOTIDE SEQUENCE [LARGE SCALE GENOMIC DNA]</scope>
    <source>
        <strain evidence="11">cv. Jemalong A17</strain>
    </source>
</reference>
<dbReference type="PaxDb" id="3880-AES90046"/>
<reference evidence="8" key="5">
    <citation type="journal article" date="2018" name="Nat. Plants">
        <title>Whole-genome landscape of Medicago truncatula symbiotic genes.</title>
        <authorList>
            <person name="Pecrix Y."/>
            <person name="Gamas P."/>
            <person name="Carrere S."/>
        </authorList>
    </citation>
    <scope>NUCLEOTIDE SEQUENCE</scope>
    <source>
        <tissue evidence="8">Leaves</tissue>
    </source>
</reference>
<evidence type="ECO:0000313" key="10">
    <source>
        <dbReference type="Proteomes" id="UP000002051"/>
    </source>
</evidence>
<organism evidence="7 10">
    <name type="scientific">Medicago truncatula</name>
    <name type="common">Barrel medic</name>
    <name type="synonym">Medicago tribuloides</name>
    <dbReference type="NCBI Taxonomy" id="3880"/>
    <lineage>
        <taxon>Eukaryota</taxon>
        <taxon>Viridiplantae</taxon>
        <taxon>Streptophyta</taxon>
        <taxon>Embryophyta</taxon>
        <taxon>Tracheophyta</taxon>
        <taxon>Spermatophyta</taxon>
        <taxon>Magnoliopsida</taxon>
        <taxon>eudicotyledons</taxon>
        <taxon>Gunneridae</taxon>
        <taxon>Pentapetalae</taxon>
        <taxon>rosids</taxon>
        <taxon>fabids</taxon>
        <taxon>Fabales</taxon>
        <taxon>Fabaceae</taxon>
        <taxon>Papilionoideae</taxon>
        <taxon>50 kb inversion clade</taxon>
        <taxon>NPAAA clade</taxon>
        <taxon>Hologalegina</taxon>
        <taxon>IRL clade</taxon>
        <taxon>Trifolieae</taxon>
        <taxon>Medicago</taxon>
    </lineage>
</organism>
<dbReference type="CDD" id="cd16649">
    <property type="entry name" value="mRING-HC-C3HC5_CGRF1-like"/>
    <property type="match status" value="1"/>
</dbReference>
<keyword evidence="2 4" id="KW-0863">Zinc-finger</keyword>
<evidence type="ECO:0000256" key="3">
    <source>
        <dbReference type="ARBA" id="ARBA00022833"/>
    </source>
</evidence>
<evidence type="ECO:0000313" key="9">
    <source>
        <dbReference type="EnsemblPlants" id="AES90046"/>
    </source>
</evidence>
<protein>
    <submittedName>
        <fullName evidence="8">Putative transcription factor C2H2 family</fullName>
    </submittedName>
    <submittedName>
        <fullName evidence="7">SBP (S-ribonuclease-binding protein) family protein</fullName>
    </submittedName>
</protein>
<dbReference type="PIRSF" id="PIRSF036836">
    <property type="entry name" value="RNase_bind_SBP1"/>
    <property type="match status" value="1"/>
</dbReference>
<keyword evidence="5" id="KW-0175">Coiled coil</keyword>
<accession>G7JIQ6</accession>
<dbReference type="KEGG" id="mtr:11445076"/>
<evidence type="ECO:0000256" key="2">
    <source>
        <dbReference type="ARBA" id="ARBA00022771"/>
    </source>
</evidence>
<gene>
    <name evidence="9" type="primary">11445076</name>
    <name evidence="7" type="ordered locus">MTR_4g083540</name>
    <name evidence="8" type="ORF">MtrunA17_Chr4g0043501</name>
</gene>
<reference evidence="9" key="3">
    <citation type="submission" date="2015-04" db="UniProtKB">
        <authorList>
            <consortium name="EnsemblPlants"/>
        </authorList>
    </citation>
    <scope>IDENTIFICATION</scope>
    <source>
        <strain evidence="9">cv. Jemalong A17</strain>
    </source>
</reference>
<evidence type="ECO:0000256" key="5">
    <source>
        <dbReference type="SAM" id="Coils"/>
    </source>
</evidence>
<feature type="domain" description="RING-type" evidence="6">
    <location>
        <begin position="246"/>
        <end position="280"/>
    </location>
</feature>
<dbReference type="PROSITE" id="PS50089">
    <property type="entry name" value="ZF_RING_2"/>
    <property type="match status" value="1"/>
</dbReference>
<dbReference type="GO" id="GO:0043067">
    <property type="term" value="P:regulation of programmed cell death"/>
    <property type="evidence" value="ECO:0000318"/>
    <property type="project" value="GO_Central"/>
</dbReference>
<dbReference type="Proteomes" id="UP000265566">
    <property type="component" value="Chromosome 4"/>
</dbReference>
<dbReference type="AlphaFoldDB" id="G7JIQ6"/>
<reference evidence="7 10" key="1">
    <citation type="journal article" date="2011" name="Nature">
        <title>The Medicago genome provides insight into the evolution of rhizobial symbioses.</title>
        <authorList>
            <person name="Young N.D."/>
            <person name="Debelle F."/>
            <person name="Oldroyd G.E."/>
            <person name="Geurts R."/>
            <person name="Cannon S.B."/>
            <person name="Udvardi M.K."/>
            <person name="Benedito V.A."/>
            <person name="Mayer K.F."/>
            <person name="Gouzy J."/>
            <person name="Schoof H."/>
            <person name="Van de Peer Y."/>
            <person name="Proost S."/>
            <person name="Cook D.R."/>
            <person name="Meyers B.C."/>
            <person name="Spannagl M."/>
            <person name="Cheung F."/>
            <person name="De Mita S."/>
            <person name="Krishnakumar V."/>
            <person name="Gundlach H."/>
            <person name="Zhou S."/>
            <person name="Mudge J."/>
            <person name="Bharti A.K."/>
            <person name="Murray J.D."/>
            <person name="Naoumkina M.A."/>
            <person name="Rosen B."/>
            <person name="Silverstein K.A."/>
            <person name="Tang H."/>
            <person name="Rombauts S."/>
            <person name="Zhao P.X."/>
            <person name="Zhou P."/>
            <person name="Barbe V."/>
            <person name="Bardou P."/>
            <person name="Bechner M."/>
            <person name="Bellec A."/>
            <person name="Berger A."/>
            <person name="Berges H."/>
            <person name="Bidwell S."/>
            <person name="Bisseling T."/>
            <person name="Choisne N."/>
            <person name="Couloux A."/>
            <person name="Denny R."/>
            <person name="Deshpande S."/>
            <person name="Dai X."/>
            <person name="Doyle J.J."/>
            <person name="Dudez A.M."/>
            <person name="Farmer A.D."/>
            <person name="Fouteau S."/>
            <person name="Franken C."/>
            <person name="Gibelin C."/>
            <person name="Gish J."/>
            <person name="Goldstein S."/>
            <person name="Gonzalez A.J."/>
            <person name="Green P.J."/>
            <person name="Hallab A."/>
            <person name="Hartog M."/>
            <person name="Hua A."/>
            <person name="Humphray S.J."/>
            <person name="Jeong D.H."/>
            <person name="Jing Y."/>
            <person name="Jocker A."/>
            <person name="Kenton S.M."/>
            <person name="Kim D.J."/>
            <person name="Klee K."/>
            <person name="Lai H."/>
            <person name="Lang C."/>
            <person name="Lin S."/>
            <person name="Macmil S.L."/>
            <person name="Magdelenat G."/>
            <person name="Matthews L."/>
            <person name="McCorrison J."/>
            <person name="Monaghan E.L."/>
            <person name="Mun J.H."/>
            <person name="Najar F.Z."/>
            <person name="Nicholson C."/>
            <person name="Noirot C."/>
            <person name="O'Bleness M."/>
            <person name="Paule C.R."/>
            <person name="Poulain J."/>
            <person name="Prion F."/>
            <person name="Qin B."/>
            <person name="Qu C."/>
            <person name="Retzel E.F."/>
            <person name="Riddle C."/>
            <person name="Sallet E."/>
            <person name="Samain S."/>
            <person name="Samson N."/>
            <person name="Sanders I."/>
            <person name="Saurat O."/>
            <person name="Scarpelli C."/>
            <person name="Schiex T."/>
            <person name="Segurens B."/>
            <person name="Severin A.J."/>
            <person name="Sherrier D.J."/>
            <person name="Shi R."/>
            <person name="Sims S."/>
            <person name="Singer S.R."/>
            <person name="Sinharoy S."/>
            <person name="Sterck L."/>
            <person name="Viollet A."/>
            <person name="Wang B.B."/>
            <person name="Wang K."/>
            <person name="Wang M."/>
            <person name="Wang X."/>
            <person name="Warfsmann J."/>
            <person name="Weissenbach J."/>
            <person name="White D.D."/>
            <person name="White J.D."/>
            <person name="Wiley G.B."/>
            <person name="Wincker P."/>
            <person name="Xing Y."/>
            <person name="Yang L."/>
            <person name="Yao Z."/>
            <person name="Ying F."/>
            <person name="Zhai J."/>
            <person name="Zhou L."/>
            <person name="Zuber A."/>
            <person name="Denarie J."/>
            <person name="Dixon R.A."/>
            <person name="May G.D."/>
            <person name="Schwartz D.C."/>
            <person name="Rogers J."/>
            <person name="Quetier F."/>
            <person name="Town C.D."/>
            <person name="Roe B.A."/>
        </authorList>
    </citation>
    <scope>NUCLEOTIDE SEQUENCE [LARGE SCALE GENOMIC DNA]</scope>
    <source>
        <strain evidence="7">A17</strain>
        <strain evidence="9 10">cv. Jemalong A17</strain>
    </source>
</reference>
<feature type="coiled-coil region" evidence="5">
    <location>
        <begin position="146"/>
        <end position="215"/>
    </location>
</feature>
<dbReference type="GO" id="GO:0004842">
    <property type="term" value="F:ubiquitin-protein transferase activity"/>
    <property type="evidence" value="ECO:0000318"/>
    <property type="project" value="GO_Central"/>
</dbReference>
<dbReference type="EMBL" id="PSQE01000004">
    <property type="protein sequence ID" value="RHN62077.1"/>
    <property type="molecule type" value="Genomic_DNA"/>
</dbReference>
<sequence>MAVEPPHMNFFSPQSQINHRDITKFNQQFYNASMNGAIHMPMSSTIPESFFPFHQPSFCEPKADSTVTYHIPDSRKRFRDSTEESYTQKNIKLSSQPSFVDQNLLYHLQNQQSEIDLFIAQHTERVRMEIEEQRLKQSRMLQAAIQEAVTKKLKQKEEEIQRMEKQNLMLQEKAKTLIMENQIWREMALTNESAVNTLRNELEQVLAHVENHRNDDDAASSCGSNHHVKEEVVVEEASSPVVGKLCSGCGERESVVLLLPCRHLCLCTMCGTHIRNCPLCFSGINASVHVNFS</sequence>
<dbReference type="PANTHER" id="PTHR42647:SF55">
    <property type="entry name" value="BOI-RELATED E3 UBIQUITIN-PROTEIN LIGASE 1"/>
    <property type="match status" value="1"/>
</dbReference>
<dbReference type="InterPro" id="IPR013083">
    <property type="entry name" value="Znf_RING/FYVE/PHD"/>
</dbReference>
<dbReference type="Gramene" id="rna24609">
    <property type="protein sequence ID" value="RHN62077.1"/>
    <property type="gene ID" value="gene24609"/>
</dbReference>
<dbReference type="PANTHER" id="PTHR42647">
    <property type="entry name" value="SBP (S-RIBONUCLEASE BINDING PROTEIN) FAMILY PROTEIN"/>
    <property type="match status" value="1"/>
</dbReference>
<evidence type="ECO:0000259" key="6">
    <source>
        <dbReference type="PROSITE" id="PS50089"/>
    </source>
</evidence>